<feature type="repeat" description="PPR" evidence="2">
    <location>
        <begin position="56"/>
        <end position="90"/>
    </location>
</feature>
<dbReference type="Proteomes" id="UP000242715">
    <property type="component" value="Unassembled WGS sequence"/>
</dbReference>
<dbReference type="InterPro" id="IPR011990">
    <property type="entry name" value="TPR-like_helical_dom_sf"/>
</dbReference>
<evidence type="ECO:0000313" key="4">
    <source>
        <dbReference type="EMBL" id="GAU34556.1"/>
    </source>
</evidence>
<feature type="transmembrane region" description="Helical" evidence="3">
    <location>
        <begin position="12"/>
        <end position="32"/>
    </location>
</feature>
<dbReference type="NCBIfam" id="TIGR00756">
    <property type="entry name" value="PPR"/>
    <property type="match status" value="1"/>
</dbReference>
<dbReference type="EMBL" id="DF973559">
    <property type="protein sequence ID" value="GAU34556.1"/>
    <property type="molecule type" value="Genomic_DNA"/>
</dbReference>
<evidence type="ECO:0000256" key="3">
    <source>
        <dbReference type="SAM" id="Phobius"/>
    </source>
</evidence>
<dbReference type="OrthoDB" id="185373at2759"/>
<keyword evidence="1" id="KW-0677">Repeat</keyword>
<dbReference type="GO" id="GO:0016020">
    <property type="term" value="C:membrane"/>
    <property type="evidence" value="ECO:0007669"/>
    <property type="project" value="UniProtKB-SubCell"/>
</dbReference>
<dbReference type="PROSITE" id="PS51375">
    <property type="entry name" value="PPR"/>
    <property type="match status" value="1"/>
</dbReference>
<dbReference type="Gene3D" id="1.25.40.10">
    <property type="entry name" value="Tetratricopeptide repeat domain"/>
    <property type="match status" value="1"/>
</dbReference>
<evidence type="ECO:0000313" key="5">
    <source>
        <dbReference type="Proteomes" id="UP000242715"/>
    </source>
</evidence>
<name>A0A2Z6MQJ2_TRISU</name>
<organism evidence="4 5">
    <name type="scientific">Trifolium subterraneum</name>
    <name type="common">Subterranean clover</name>
    <dbReference type="NCBI Taxonomy" id="3900"/>
    <lineage>
        <taxon>Eukaryota</taxon>
        <taxon>Viridiplantae</taxon>
        <taxon>Streptophyta</taxon>
        <taxon>Embryophyta</taxon>
        <taxon>Tracheophyta</taxon>
        <taxon>Spermatophyta</taxon>
        <taxon>Magnoliopsida</taxon>
        <taxon>eudicotyledons</taxon>
        <taxon>Gunneridae</taxon>
        <taxon>Pentapetalae</taxon>
        <taxon>rosids</taxon>
        <taxon>fabids</taxon>
        <taxon>Fabales</taxon>
        <taxon>Fabaceae</taxon>
        <taxon>Papilionoideae</taxon>
        <taxon>50 kb inversion clade</taxon>
        <taxon>NPAAA clade</taxon>
        <taxon>Hologalegina</taxon>
        <taxon>IRL clade</taxon>
        <taxon>Trifolieae</taxon>
        <taxon>Trifolium</taxon>
    </lineage>
</organism>
<dbReference type="PANTHER" id="PTHR31081">
    <property type="entry name" value="UREIDE PERMEASE 1-RELATED-RELATED"/>
    <property type="match status" value="1"/>
</dbReference>
<dbReference type="InterPro" id="IPR030189">
    <property type="entry name" value="UPS_plant"/>
</dbReference>
<dbReference type="GO" id="GO:0005524">
    <property type="term" value="F:ATP binding"/>
    <property type="evidence" value="ECO:0007669"/>
    <property type="project" value="UniProtKB-KW"/>
</dbReference>
<proteinExistence type="predicted"/>
<dbReference type="GO" id="GO:0015505">
    <property type="term" value="F:uracil:monoatomic cation symporter activity"/>
    <property type="evidence" value="ECO:0007669"/>
    <property type="project" value="TreeGrafter"/>
</dbReference>
<evidence type="ECO:0008006" key="6">
    <source>
        <dbReference type="Google" id="ProtNLM"/>
    </source>
</evidence>
<keyword evidence="5" id="KW-1185">Reference proteome</keyword>
<evidence type="ECO:0000256" key="1">
    <source>
        <dbReference type="ARBA" id="ARBA00022737"/>
    </source>
</evidence>
<keyword evidence="3" id="KW-1133">Transmembrane helix</keyword>
<accession>A0A2Z6MQJ2</accession>
<dbReference type="Pfam" id="PF13812">
    <property type="entry name" value="PPR_3"/>
    <property type="match status" value="1"/>
</dbReference>
<keyword evidence="3" id="KW-0812">Transmembrane</keyword>
<dbReference type="InterPro" id="IPR002885">
    <property type="entry name" value="PPR_rpt"/>
</dbReference>
<dbReference type="AlphaFoldDB" id="A0A2Z6MQJ2"/>
<dbReference type="PANTHER" id="PTHR31081:SF5">
    <property type="entry name" value="UREIDE PERMEASE 1-RELATED"/>
    <property type="match status" value="1"/>
</dbReference>
<keyword evidence="3" id="KW-0472">Membrane</keyword>
<sequence length="96" mass="10744">MQEKKKGSLPQHTYLDYTIANLLAAVIIAFTFGQSPNSEETEGLFVEMKAKGIKLTGATFNILMQAYNRRMQSKIAENLLEEMHDIGLKPNVNSVI</sequence>
<dbReference type="GO" id="GO:0005274">
    <property type="term" value="F:allantoin:proton symporter activity"/>
    <property type="evidence" value="ECO:0007669"/>
    <property type="project" value="TreeGrafter"/>
</dbReference>
<reference evidence="5" key="1">
    <citation type="journal article" date="2017" name="Front. Plant Sci.">
        <title>Climate Clever Clovers: New Paradigm to Reduce the Environmental Footprint of Ruminants by Breeding Low Methanogenic Forages Utilizing Haplotype Variation.</title>
        <authorList>
            <person name="Kaur P."/>
            <person name="Appels R."/>
            <person name="Bayer P.E."/>
            <person name="Keeble-Gagnere G."/>
            <person name="Wang J."/>
            <person name="Hirakawa H."/>
            <person name="Shirasawa K."/>
            <person name="Vercoe P."/>
            <person name="Stefanova K."/>
            <person name="Durmic Z."/>
            <person name="Nichols P."/>
            <person name="Revell C."/>
            <person name="Isobe S.N."/>
            <person name="Edwards D."/>
            <person name="Erskine W."/>
        </authorList>
    </citation>
    <scope>NUCLEOTIDE SEQUENCE [LARGE SCALE GENOMIC DNA]</scope>
    <source>
        <strain evidence="5">cv. Daliak</strain>
    </source>
</reference>
<evidence type="ECO:0000256" key="2">
    <source>
        <dbReference type="PROSITE-ProRule" id="PRU00708"/>
    </source>
</evidence>
<protein>
    <recommendedName>
        <fullName evidence="6">Pentacotripeptide-repeat region of PRORP domain-containing protein</fullName>
    </recommendedName>
</protein>
<gene>
    <name evidence="4" type="ORF">TSUD_219400</name>
</gene>